<feature type="transmembrane region" description="Helical" evidence="5">
    <location>
        <begin position="201"/>
        <end position="222"/>
    </location>
</feature>
<evidence type="ECO:0000256" key="3">
    <source>
        <dbReference type="ARBA" id="ARBA00022989"/>
    </source>
</evidence>
<keyword evidence="2 5" id="KW-0812">Transmembrane</keyword>
<evidence type="ECO:0000256" key="5">
    <source>
        <dbReference type="SAM" id="Phobius"/>
    </source>
</evidence>
<dbReference type="InterPro" id="IPR009915">
    <property type="entry name" value="NnrU_dom"/>
</dbReference>
<dbReference type="STRING" id="1489064.WH96_13335"/>
<dbReference type="AlphaFoldDB" id="A0A0H2MTZ3"/>
<dbReference type="GO" id="GO:0016020">
    <property type="term" value="C:membrane"/>
    <property type="evidence" value="ECO:0007669"/>
    <property type="project" value="UniProtKB-SubCell"/>
</dbReference>
<reference evidence="7 8" key="1">
    <citation type="submission" date="2015-03" db="EMBL/GenBank/DDBJ databases">
        <title>Genome Sequence of Kiloniella spongiae MEBiC09566, isolated from a marine sponge.</title>
        <authorList>
            <person name="Shao Z."/>
            <person name="Wang L."/>
            <person name="Li X."/>
        </authorList>
    </citation>
    <scope>NUCLEOTIDE SEQUENCE [LARGE SCALE GENOMIC DNA]</scope>
    <source>
        <strain evidence="7 8">MEBiC09566</strain>
    </source>
</reference>
<name>A0A0H2MTZ3_9PROT</name>
<evidence type="ECO:0000256" key="2">
    <source>
        <dbReference type="ARBA" id="ARBA00022692"/>
    </source>
</evidence>
<dbReference type="Proteomes" id="UP000035444">
    <property type="component" value="Unassembled WGS sequence"/>
</dbReference>
<comment type="subcellular location">
    <subcellularLocation>
        <location evidence="1">Membrane</location>
        <topology evidence="1">Multi-pass membrane protein</topology>
    </subcellularLocation>
</comment>
<evidence type="ECO:0000313" key="8">
    <source>
        <dbReference type="Proteomes" id="UP000035444"/>
    </source>
</evidence>
<sequence>MFGGFGGLIGSFLVFLLLHSIPPMHRVKQSIINLLGKAGYYIVYSLVSTGVLIWLIHEVWAAPYVELWPYEPWAAKTTAHIMPFSVLFFVVGFLRSNPLSIGPGSGFDKTRMGIVGIVRHPILWGFALWAGAHLFANGGLAEVLFFAGLFLLSVVGMLIVDRRKRRLLGYEDWIEISSGTSNIPFVGLIKGGNCRPTRKDFLGVILAVLSFGLVLWLHPILFNVSPLSGFL</sequence>
<dbReference type="Pfam" id="PF07298">
    <property type="entry name" value="NnrU"/>
    <property type="match status" value="1"/>
</dbReference>
<organism evidence="7 8">
    <name type="scientific">Kiloniella spongiae</name>
    <dbReference type="NCBI Taxonomy" id="1489064"/>
    <lineage>
        <taxon>Bacteria</taxon>
        <taxon>Pseudomonadati</taxon>
        <taxon>Pseudomonadota</taxon>
        <taxon>Alphaproteobacteria</taxon>
        <taxon>Rhodospirillales</taxon>
        <taxon>Kiloniellaceae</taxon>
        <taxon>Kiloniella</taxon>
    </lineage>
</organism>
<feature type="domain" description="NnrU" evidence="6">
    <location>
        <begin position="8"/>
        <end position="226"/>
    </location>
</feature>
<evidence type="ECO:0000256" key="1">
    <source>
        <dbReference type="ARBA" id="ARBA00004141"/>
    </source>
</evidence>
<feature type="transmembrane region" description="Helical" evidence="5">
    <location>
        <begin position="6"/>
        <end position="26"/>
    </location>
</feature>
<evidence type="ECO:0000256" key="4">
    <source>
        <dbReference type="ARBA" id="ARBA00023136"/>
    </source>
</evidence>
<feature type="transmembrane region" description="Helical" evidence="5">
    <location>
        <begin position="114"/>
        <end position="135"/>
    </location>
</feature>
<keyword evidence="3 5" id="KW-1133">Transmembrane helix</keyword>
<proteinExistence type="predicted"/>
<feature type="transmembrane region" description="Helical" evidence="5">
    <location>
        <begin position="38"/>
        <end position="57"/>
    </location>
</feature>
<evidence type="ECO:0000259" key="6">
    <source>
        <dbReference type="Pfam" id="PF07298"/>
    </source>
</evidence>
<accession>A0A0H2MTZ3</accession>
<dbReference type="EMBL" id="LAQL01000008">
    <property type="protein sequence ID" value="KLN60165.1"/>
    <property type="molecule type" value="Genomic_DNA"/>
</dbReference>
<dbReference type="RefSeq" id="WP_047764698.1">
    <property type="nucleotide sequence ID" value="NZ_LAQL01000008.1"/>
</dbReference>
<evidence type="ECO:0000313" key="7">
    <source>
        <dbReference type="EMBL" id="KLN60165.1"/>
    </source>
</evidence>
<dbReference type="OrthoDB" id="7828645at2"/>
<feature type="transmembrane region" description="Helical" evidence="5">
    <location>
        <begin position="141"/>
        <end position="160"/>
    </location>
</feature>
<protein>
    <recommendedName>
        <fullName evidence="6">NnrU domain-containing protein</fullName>
    </recommendedName>
</protein>
<comment type="caution">
    <text evidence="7">The sequence shown here is derived from an EMBL/GenBank/DDBJ whole genome shotgun (WGS) entry which is preliminary data.</text>
</comment>
<keyword evidence="4 5" id="KW-0472">Membrane</keyword>
<gene>
    <name evidence="7" type="ORF">WH96_13335</name>
</gene>
<feature type="transmembrane region" description="Helical" evidence="5">
    <location>
        <begin position="77"/>
        <end position="94"/>
    </location>
</feature>
<keyword evidence="8" id="KW-1185">Reference proteome</keyword>